<sequence>MRYSSYLSLLLLPASSVFSIPLDGSVGTVRYDNHKLISVKRTPESWDLVQKEGFDVWQNNKNGLHVRVAPSDIAKFAALDYEVLMQDVQSKIDEEARSLRRNHISKRCVSDPEWFKSYHPYEEVLKWLADLSKKHNELVSYIPSIGKSIEGRDIPALRITSKKNINKGNAPKKQYYFQGLQHAREWISTASMQFVADTFASSYKQNKQITRILDTSEILIVPIVNPDGYAYSWTKDRLWRKNRRVVKDPIVGVDLNRNWPDHWDHGGASHNPKDQTYLGTAPGSEPEVKAVMDFYLKQKNIAGAIDFHSYGELIMWPFGWTQERSPWDEEFKKLGAFMKEAVNKVNATNAYVPQMDAELYIASGGADDWFFGDDVTKKQGFRSTGLTVELSPFEDEPGFILPPERIIPTGKATVAMVKNFIDYVSKNPLSAKSSSP</sequence>
<name>A0ABR2X2T6_9FUNG</name>
<feature type="active site" description="Proton donor/acceptor" evidence="11">
    <location>
        <position position="389"/>
    </location>
</feature>
<evidence type="ECO:0000256" key="3">
    <source>
        <dbReference type="ARBA" id="ARBA00005988"/>
    </source>
</evidence>
<feature type="domain" description="Peptidase M14" evidence="13">
    <location>
        <begin position="117"/>
        <end position="424"/>
    </location>
</feature>
<keyword evidence="10" id="KW-0865">Zymogen</keyword>
<comment type="cofactor">
    <cofactor evidence="1">
        <name>Zn(2+)</name>
        <dbReference type="ChEBI" id="CHEBI:29105"/>
    </cofactor>
</comment>
<evidence type="ECO:0000256" key="2">
    <source>
        <dbReference type="ARBA" id="ARBA00003091"/>
    </source>
</evidence>
<dbReference type="InterPro" id="IPR057246">
    <property type="entry name" value="CARBOXYPEPT_ZN_1"/>
</dbReference>
<evidence type="ECO:0000256" key="5">
    <source>
        <dbReference type="ARBA" id="ARBA00022723"/>
    </source>
</evidence>
<evidence type="ECO:0000313" key="15">
    <source>
        <dbReference type="Proteomes" id="UP001479436"/>
    </source>
</evidence>
<dbReference type="PANTHER" id="PTHR11705:SF143">
    <property type="entry name" value="SLL0236 PROTEIN"/>
    <property type="match status" value="1"/>
</dbReference>
<dbReference type="PROSITE" id="PS00132">
    <property type="entry name" value="CARBOXYPEPT_ZN_1"/>
    <property type="match status" value="1"/>
</dbReference>
<comment type="caution">
    <text evidence="14">The sequence shown here is derived from an EMBL/GenBank/DDBJ whole genome shotgun (WGS) entry which is preliminary data.</text>
</comment>
<evidence type="ECO:0000259" key="13">
    <source>
        <dbReference type="PROSITE" id="PS52035"/>
    </source>
</evidence>
<evidence type="ECO:0000256" key="12">
    <source>
        <dbReference type="SAM" id="SignalP"/>
    </source>
</evidence>
<dbReference type="SMART" id="SM00631">
    <property type="entry name" value="Zn_pept"/>
    <property type="match status" value="1"/>
</dbReference>
<dbReference type="Pfam" id="PF00246">
    <property type="entry name" value="Peptidase_M14"/>
    <property type="match status" value="1"/>
</dbReference>
<dbReference type="PROSITE" id="PS52035">
    <property type="entry name" value="PEPTIDASE_M14"/>
    <property type="match status" value="1"/>
</dbReference>
<proteinExistence type="inferred from homology"/>
<dbReference type="InterPro" id="IPR000834">
    <property type="entry name" value="Peptidase_M14"/>
</dbReference>
<dbReference type="Proteomes" id="UP001479436">
    <property type="component" value="Unassembled WGS sequence"/>
</dbReference>
<keyword evidence="5" id="KW-0479">Metal-binding</keyword>
<keyword evidence="7" id="KW-0862">Zinc</keyword>
<evidence type="ECO:0000256" key="7">
    <source>
        <dbReference type="ARBA" id="ARBA00022833"/>
    </source>
</evidence>
<dbReference type="Gene3D" id="3.40.630.10">
    <property type="entry name" value="Zn peptidases"/>
    <property type="match status" value="1"/>
</dbReference>
<keyword evidence="12" id="KW-0732">Signal</keyword>
<evidence type="ECO:0000256" key="4">
    <source>
        <dbReference type="ARBA" id="ARBA00022670"/>
    </source>
</evidence>
<feature type="chain" id="PRO_5046381510" description="Peptidase M14 domain-containing protein" evidence="12">
    <location>
        <begin position="20"/>
        <end position="436"/>
    </location>
</feature>
<dbReference type="EMBL" id="JASJQH010000037">
    <property type="protein sequence ID" value="KAK9768072.1"/>
    <property type="molecule type" value="Genomic_DNA"/>
</dbReference>
<evidence type="ECO:0000256" key="6">
    <source>
        <dbReference type="ARBA" id="ARBA00022801"/>
    </source>
</evidence>
<reference evidence="14 15" key="1">
    <citation type="submission" date="2023-04" db="EMBL/GenBank/DDBJ databases">
        <title>Genome of Basidiobolus ranarum AG-B5.</title>
        <authorList>
            <person name="Stajich J.E."/>
            <person name="Carter-House D."/>
            <person name="Gryganskyi A."/>
        </authorList>
    </citation>
    <scope>NUCLEOTIDE SEQUENCE [LARGE SCALE GENOMIC DNA]</scope>
    <source>
        <strain evidence="14 15">AG-B5</strain>
    </source>
</reference>
<comment type="function">
    <text evidence="2">Extracellular metalloprotease that contributes to pathogenicity.</text>
</comment>
<dbReference type="SUPFAM" id="SSF53187">
    <property type="entry name" value="Zn-dependent exopeptidases"/>
    <property type="match status" value="1"/>
</dbReference>
<dbReference type="SUPFAM" id="SSF54897">
    <property type="entry name" value="Protease propeptides/inhibitors"/>
    <property type="match status" value="1"/>
</dbReference>
<keyword evidence="6" id="KW-0378">Hydrolase</keyword>
<dbReference type="PANTHER" id="PTHR11705">
    <property type="entry name" value="PROTEASE FAMILY M14 CARBOXYPEPTIDASE A,B"/>
    <property type="match status" value="1"/>
</dbReference>
<comment type="similarity">
    <text evidence="3 11">Belongs to the peptidase M14 family.</text>
</comment>
<keyword evidence="4" id="KW-0645">Protease</keyword>
<dbReference type="InterPro" id="IPR003146">
    <property type="entry name" value="M14A_act_pep"/>
</dbReference>
<feature type="signal peptide" evidence="12">
    <location>
        <begin position="1"/>
        <end position="19"/>
    </location>
</feature>
<dbReference type="Pfam" id="PF02244">
    <property type="entry name" value="Propep_M14"/>
    <property type="match status" value="1"/>
</dbReference>
<accession>A0ABR2X2T6</accession>
<evidence type="ECO:0000256" key="9">
    <source>
        <dbReference type="ARBA" id="ARBA00023049"/>
    </source>
</evidence>
<organism evidence="14 15">
    <name type="scientific">Basidiobolus ranarum</name>
    <dbReference type="NCBI Taxonomy" id="34480"/>
    <lineage>
        <taxon>Eukaryota</taxon>
        <taxon>Fungi</taxon>
        <taxon>Fungi incertae sedis</taxon>
        <taxon>Zoopagomycota</taxon>
        <taxon>Entomophthoromycotina</taxon>
        <taxon>Basidiobolomycetes</taxon>
        <taxon>Basidiobolales</taxon>
        <taxon>Basidiobolaceae</taxon>
        <taxon>Basidiobolus</taxon>
    </lineage>
</organism>
<dbReference type="PRINTS" id="PR00765">
    <property type="entry name" value="CRBOXYPTASEA"/>
</dbReference>
<keyword evidence="8" id="KW-0843">Virulence</keyword>
<evidence type="ECO:0000256" key="11">
    <source>
        <dbReference type="PROSITE-ProRule" id="PRU01379"/>
    </source>
</evidence>
<protein>
    <recommendedName>
        <fullName evidence="13">Peptidase M14 domain-containing protein</fullName>
    </recommendedName>
</protein>
<keyword evidence="9" id="KW-0482">Metalloprotease</keyword>
<gene>
    <name evidence="14" type="ORF">K7432_001608</name>
</gene>
<dbReference type="CDD" id="cd03860">
    <property type="entry name" value="M14_CP_A-B_like"/>
    <property type="match status" value="1"/>
</dbReference>
<evidence type="ECO:0000256" key="8">
    <source>
        <dbReference type="ARBA" id="ARBA00023026"/>
    </source>
</evidence>
<evidence type="ECO:0000256" key="1">
    <source>
        <dbReference type="ARBA" id="ARBA00001947"/>
    </source>
</evidence>
<evidence type="ECO:0000313" key="14">
    <source>
        <dbReference type="EMBL" id="KAK9768072.1"/>
    </source>
</evidence>
<keyword evidence="15" id="KW-1185">Reference proteome</keyword>
<evidence type="ECO:0000256" key="10">
    <source>
        <dbReference type="ARBA" id="ARBA00023145"/>
    </source>
</evidence>